<dbReference type="CDD" id="cd01939">
    <property type="entry name" value="Ketohexokinase"/>
    <property type="match status" value="1"/>
</dbReference>
<dbReference type="FunFam" id="3.40.1190.20:FF:000072">
    <property type="entry name" value="AT09463p"/>
    <property type="match status" value="1"/>
</dbReference>
<dbReference type="SUPFAM" id="SSF53613">
    <property type="entry name" value="Ribokinase-like"/>
    <property type="match status" value="1"/>
</dbReference>
<keyword evidence="2" id="KW-0418">Kinase</keyword>
<dbReference type="InterPro" id="IPR034093">
    <property type="entry name" value="KHK"/>
</dbReference>
<dbReference type="InterPro" id="IPR052562">
    <property type="entry name" value="Ketohexokinase-related"/>
</dbReference>
<dbReference type="PANTHER" id="PTHR42774:SF3">
    <property type="entry name" value="KETOHEXOKINASE"/>
    <property type="match status" value="1"/>
</dbReference>
<evidence type="ECO:0000313" key="5">
    <source>
        <dbReference type="Proteomes" id="UP000184073"/>
    </source>
</evidence>
<proteinExistence type="predicted"/>
<keyword evidence="5" id="KW-1185">Reference proteome</keyword>
<dbReference type="GeneID" id="63724395"/>
<gene>
    <name evidence="4" type="ORF">ASPVEDRAFT_182060</name>
</gene>
<dbReference type="InterPro" id="IPR002173">
    <property type="entry name" value="Carboh/pur_kinase_PfkB_CS"/>
</dbReference>
<dbReference type="Gene3D" id="3.40.1190.20">
    <property type="match status" value="1"/>
</dbReference>
<keyword evidence="1" id="KW-0808">Transferase</keyword>
<dbReference type="InterPro" id="IPR029056">
    <property type="entry name" value="Ribokinase-like"/>
</dbReference>
<accession>A0A1L9P4B5</accession>
<sequence length="315" mass="34762">MLLVAVGACYVDTILTTPHYPGEDEKLRASSISRRRGGNCPNTLEVLQQLVAENPAAKETSLNLIAILPAQSSVASRQIREAFEPGVSLSHCIYREQFQEPASSYIFKSEASGSRTIVNYNELPEMTLEEFTSITDRLRAQDAWYHFEGRIPDVTLACIRHIRHHYPNSKISVEVEKPGREGLQELSEEADVVFYSKSWAQANGYKSAEECVRKQSSRIHKASLLCCTWGQDGAAALETTPTNFVHSPAYTPGDFQVVDTIGAGDTFIAGMLYGLVCKGDSWDLSRKLRAANRIAGKKVAQEGFNNLGRVLEASS</sequence>
<dbReference type="VEuPathDB" id="FungiDB:ASPVEDRAFT_182060"/>
<dbReference type="InterPro" id="IPR011611">
    <property type="entry name" value="PfkB_dom"/>
</dbReference>
<dbReference type="GO" id="GO:0006000">
    <property type="term" value="P:fructose metabolic process"/>
    <property type="evidence" value="ECO:0007669"/>
    <property type="project" value="InterPro"/>
</dbReference>
<organism evidence="4 5">
    <name type="scientific">Aspergillus versicolor CBS 583.65</name>
    <dbReference type="NCBI Taxonomy" id="1036611"/>
    <lineage>
        <taxon>Eukaryota</taxon>
        <taxon>Fungi</taxon>
        <taxon>Dikarya</taxon>
        <taxon>Ascomycota</taxon>
        <taxon>Pezizomycotina</taxon>
        <taxon>Eurotiomycetes</taxon>
        <taxon>Eurotiomycetidae</taxon>
        <taxon>Eurotiales</taxon>
        <taxon>Aspergillaceae</taxon>
        <taxon>Aspergillus</taxon>
        <taxon>Aspergillus subgen. Nidulantes</taxon>
    </lineage>
</organism>
<feature type="domain" description="Carbohydrate kinase PfkB" evidence="3">
    <location>
        <begin position="3"/>
        <end position="305"/>
    </location>
</feature>
<dbReference type="RefSeq" id="XP_040662140.1">
    <property type="nucleotide sequence ID" value="XM_040808884.1"/>
</dbReference>
<name>A0A1L9P4B5_ASPVE</name>
<dbReference type="EMBL" id="KV878125">
    <property type="protein sequence ID" value="OJI96377.1"/>
    <property type="molecule type" value="Genomic_DNA"/>
</dbReference>
<dbReference type="Pfam" id="PF00294">
    <property type="entry name" value="PfkB"/>
    <property type="match status" value="1"/>
</dbReference>
<dbReference type="OrthoDB" id="204058at2759"/>
<dbReference type="PROSITE" id="PS00584">
    <property type="entry name" value="PFKB_KINASES_2"/>
    <property type="match status" value="1"/>
</dbReference>
<evidence type="ECO:0000256" key="2">
    <source>
        <dbReference type="ARBA" id="ARBA00022777"/>
    </source>
</evidence>
<dbReference type="GO" id="GO:0004454">
    <property type="term" value="F:ketohexokinase activity"/>
    <property type="evidence" value="ECO:0007669"/>
    <property type="project" value="InterPro"/>
</dbReference>
<evidence type="ECO:0000259" key="3">
    <source>
        <dbReference type="Pfam" id="PF00294"/>
    </source>
</evidence>
<evidence type="ECO:0000256" key="1">
    <source>
        <dbReference type="ARBA" id="ARBA00022679"/>
    </source>
</evidence>
<dbReference type="STRING" id="1036611.A0A1L9P4B5"/>
<dbReference type="AlphaFoldDB" id="A0A1L9P4B5"/>
<dbReference type="PANTHER" id="PTHR42774">
    <property type="entry name" value="PHOSPHOTRANSFERASE SYSTEM TRANSPORT PROTEIN"/>
    <property type="match status" value="1"/>
</dbReference>
<dbReference type="Proteomes" id="UP000184073">
    <property type="component" value="Unassembled WGS sequence"/>
</dbReference>
<evidence type="ECO:0000313" key="4">
    <source>
        <dbReference type="EMBL" id="OJI96377.1"/>
    </source>
</evidence>
<protein>
    <recommendedName>
        <fullName evidence="3">Carbohydrate kinase PfkB domain-containing protein</fullName>
    </recommendedName>
</protein>
<reference evidence="5" key="1">
    <citation type="journal article" date="2017" name="Genome Biol.">
        <title>Comparative genomics reveals high biological diversity and specific adaptations in the industrially and medically important fungal genus Aspergillus.</title>
        <authorList>
            <person name="de Vries R.P."/>
            <person name="Riley R."/>
            <person name="Wiebenga A."/>
            <person name="Aguilar-Osorio G."/>
            <person name="Amillis S."/>
            <person name="Uchima C.A."/>
            <person name="Anderluh G."/>
            <person name="Asadollahi M."/>
            <person name="Askin M."/>
            <person name="Barry K."/>
            <person name="Battaglia E."/>
            <person name="Bayram O."/>
            <person name="Benocci T."/>
            <person name="Braus-Stromeyer S.A."/>
            <person name="Caldana C."/>
            <person name="Canovas D."/>
            <person name="Cerqueira G.C."/>
            <person name="Chen F."/>
            <person name="Chen W."/>
            <person name="Choi C."/>
            <person name="Clum A."/>
            <person name="Dos Santos R.A."/>
            <person name="Damasio A.R."/>
            <person name="Diallinas G."/>
            <person name="Emri T."/>
            <person name="Fekete E."/>
            <person name="Flipphi M."/>
            <person name="Freyberg S."/>
            <person name="Gallo A."/>
            <person name="Gournas C."/>
            <person name="Habgood R."/>
            <person name="Hainaut M."/>
            <person name="Harispe M.L."/>
            <person name="Henrissat B."/>
            <person name="Hilden K.S."/>
            <person name="Hope R."/>
            <person name="Hossain A."/>
            <person name="Karabika E."/>
            <person name="Karaffa L."/>
            <person name="Karanyi Z."/>
            <person name="Krasevec N."/>
            <person name="Kuo A."/>
            <person name="Kusch H."/>
            <person name="LaButti K."/>
            <person name="Lagendijk E.L."/>
            <person name="Lapidus A."/>
            <person name="Levasseur A."/>
            <person name="Lindquist E."/>
            <person name="Lipzen A."/>
            <person name="Logrieco A.F."/>
            <person name="MacCabe A."/>
            <person name="Maekelae M.R."/>
            <person name="Malavazi I."/>
            <person name="Melin P."/>
            <person name="Meyer V."/>
            <person name="Mielnichuk N."/>
            <person name="Miskei M."/>
            <person name="Molnar A.P."/>
            <person name="Mule G."/>
            <person name="Ngan C.Y."/>
            <person name="Orejas M."/>
            <person name="Orosz E."/>
            <person name="Ouedraogo J.P."/>
            <person name="Overkamp K.M."/>
            <person name="Park H.-S."/>
            <person name="Perrone G."/>
            <person name="Piumi F."/>
            <person name="Punt P.J."/>
            <person name="Ram A.F."/>
            <person name="Ramon A."/>
            <person name="Rauscher S."/>
            <person name="Record E."/>
            <person name="Riano-Pachon D.M."/>
            <person name="Robert V."/>
            <person name="Roehrig J."/>
            <person name="Ruller R."/>
            <person name="Salamov A."/>
            <person name="Salih N.S."/>
            <person name="Samson R.A."/>
            <person name="Sandor E."/>
            <person name="Sanguinetti M."/>
            <person name="Schuetze T."/>
            <person name="Sepcic K."/>
            <person name="Shelest E."/>
            <person name="Sherlock G."/>
            <person name="Sophianopoulou V."/>
            <person name="Squina F.M."/>
            <person name="Sun H."/>
            <person name="Susca A."/>
            <person name="Todd R.B."/>
            <person name="Tsang A."/>
            <person name="Unkles S.E."/>
            <person name="van de Wiele N."/>
            <person name="van Rossen-Uffink D."/>
            <person name="Oliveira J.V."/>
            <person name="Vesth T.C."/>
            <person name="Visser J."/>
            <person name="Yu J.-H."/>
            <person name="Zhou M."/>
            <person name="Andersen M.R."/>
            <person name="Archer D.B."/>
            <person name="Baker S.E."/>
            <person name="Benoit I."/>
            <person name="Brakhage A.A."/>
            <person name="Braus G.H."/>
            <person name="Fischer R."/>
            <person name="Frisvad J.C."/>
            <person name="Goldman G.H."/>
            <person name="Houbraken J."/>
            <person name="Oakley B."/>
            <person name="Pocsi I."/>
            <person name="Scazzocchio C."/>
            <person name="Seiboth B."/>
            <person name="vanKuyk P.A."/>
            <person name="Wortman J."/>
            <person name="Dyer P.S."/>
            <person name="Grigoriev I.V."/>
        </authorList>
    </citation>
    <scope>NUCLEOTIDE SEQUENCE [LARGE SCALE GENOMIC DNA]</scope>
    <source>
        <strain evidence="5">CBS 583.65</strain>
    </source>
</reference>